<accession>A0A3S3TF85</accession>
<keyword evidence="2" id="KW-1003">Cell membrane</keyword>
<evidence type="ECO:0000313" key="9">
    <source>
        <dbReference type="Proteomes" id="UP000282759"/>
    </source>
</evidence>
<dbReference type="InterPro" id="IPR052053">
    <property type="entry name" value="IM_YidH-like"/>
</dbReference>
<feature type="transmembrane region" description="Helical" evidence="6">
    <location>
        <begin position="21"/>
        <end position="44"/>
    </location>
</feature>
<reference evidence="8 9" key="1">
    <citation type="submission" date="2019-01" db="EMBL/GenBank/DDBJ databases">
        <authorList>
            <person name="Chen W.-M."/>
        </authorList>
    </citation>
    <scope>NUCLEOTIDE SEQUENCE [LARGE SCALE GENOMIC DNA]</scope>
    <source>
        <strain evidence="8 9">YBJ-36</strain>
    </source>
</reference>
<feature type="domain" description="DUF202" evidence="7">
    <location>
        <begin position="13"/>
        <end position="92"/>
    </location>
</feature>
<dbReference type="AlphaFoldDB" id="A0A3S3TF85"/>
<name>A0A3S3TF85_9SPHI</name>
<sequence>MNEIERPKASASDHLANERTFLAWIRTSIALMGFGFVVVKFSLFVKQLSLAMTGQIAPTPVKGFSGLIGMCLVAIGALTALIGYLRYRRIEKQLLNAQFYPQSRLLLVLTAGVVIGSLLLLYYLLPNL</sequence>
<keyword evidence="5 6" id="KW-0472">Membrane</keyword>
<gene>
    <name evidence="8" type="ORF">EOD41_16885</name>
</gene>
<comment type="subcellular location">
    <subcellularLocation>
        <location evidence="1">Cell membrane</location>
        <topology evidence="1">Multi-pass membrane protein</topology>
    </subcellularLocation>
</comment>
<dbReference type="PANTHER" id="PTHR34187">
    <property type="entry name" value="FGR18P"/>
    <property type="match status" value="1"/>
</dbReference>
<evidence type="ECO:0000256" key="4">
    <source>
        <dbReference type="ARBA" id="ARBA00022989"/>
    </source>
</evidence>
<comment type="caution">
    <text evidence="8">The sequence shown here is derived from an EMBL/GenBank/DDBJ whole genome shotgun (WGS) entry which is preliminary data.</text>
</comment>
<evidence type="ECO:0000259" key="7">
    <source>
        <dbReference type="Pfam" id="PF02656"/>
    </source>
</evidence>
<dbReference type="GO" id="GO:0005886">
    <property type="term" value="C:plasma membrane"/>
    <property type="evidence" value="ECO:0007669"/>
    <property type="project" value="UniProtKB-SubCell"/>
</dbReference>
<dbReference type="OrthoDB" id="582337at2"/>
<feature type="transmembrane region" description="Helical" evidence="6">
    <location>
        <begin position="105"/>
        <end position="125"/>
    </location>
</feature>
<evidence type="ECO:0000256" key="6">
    <source>
        <dbReference type="SAM" id="Phobius"/>
    </source>
</evidence>
<keyword evidence="4 6" id="KW-1133">Transmembrane helix</keyword>
<dbReference type="Pfam" id="PF02656">
    <property type="entry name" value="DUF202"/>
    <property type="match status" value="1"/>
</dbReference>
<feature type="transmembrane region" description="Helical" evidence="6">
    <location>
        <begin position="64"/>
        <end position="85"/>
    </location>
</feature>
<protein>
    <submittedName>
        <fullName evidence="8">DUF202 domain-containing protein</fullName>
    </submittedName>
</protein>
<dbReference type="RefSeq" id="WP_127707084.1">
    <property type="nucleotide sequence ID" value="NZ_SACK01000008.1"/>
</dbReference>
<proteinExistence type="predicted"/>
<dbReference type="PANTHER" id="PTHR34187:SF2">
    <property type="entry name" value="DUF202 DOMAIN-CONTAINING PROTEIN"/>
    <property type="match status" value="1"/>
</dbReference>
<organism evidence="8 9">
    <name type="scientific">Mucilaginibacter limnophilus</name>
    <dbReference type="NCBI Taxonomy" id="1932778"/>
    <lineage>
        <taxon>Bacteria</taxon>
        <taxon>Pseudomonadati</taxon>
        <taxon>Bacteroidota</taxon>
        <taxon>Sphingobacteriia</taxon>
        <taxon>Sphingobacteriales</taxon>
        <taxon>Sphingobacteriaceae</taxon>
        <taxon>Mucilaginibacter</taxon>
    </lineage>
</organism>
<dbReference type="Proteomes" id="UP000282759">
    <property type="component" value="Unassembled WGS sequence"/>
</dbReference>
<evidence type="ECO:0000256" key="5">
    <source>
        <dbReference type="ARBA" id="ARBA00023136"/>
    </source>
</evidence>
<keyword evidence="9" id="KW-1185">Reference proteome</keyword>
<dbReference type="EMBL" id="SACK01000008">
    <property type="protein sequence ID" value="RVT98464.1"/>
    <property type="molecule type" value="Genomic_DNA"/>
</dbReference>
<dbReference type="InterPro" id="IPR003807">
    <property type="entry name" value="DUF202"/>
</dbReference>
<evidence type="ECO:0000256" key="1">
    <source>
        <dbReference type="ARBA" id="ARBA00004651"/>
    </source>
</evidence>
<evidence type="ECO:0000256" key="3">
    <source>
        <dbReference type="ARBA" id="ARBA00022692"/>
    </source>
</evidence>
<keyword evidence="3 6" id="KW-0812">Transmembrane</keyword>
<evidence type="ECO:0000313" key="8">
    <source>
        <dbReference type="EMBL" id="RVT98464.1"/>
    </source>
</evidence>
<evidence type="ECO:0000256" key="2">
    <source>
        <dbReference type="ARBA" id="ARBA00022475"/>
    </source>
</evidence>